<protein>
    <submittedName>
        <fullName evidence="2">MbtH family protein</fullName>
    </submittedName>
</protein>
<dbReference type="Gene3D" id="3.90.820.10">
    <property type="entry name" value="Structural Genomics, Unknown Function 30-nov-00 1gh9 Mol_id"/>
    <property type="match status" value="1"/>
</dbReference>
<accession>A0A9X2J5L5</accession>
<comment type="caution">
    <text evidence="2">The sequence shown here is derived from an EMBL/GenBank/DDBJ whole genome shotgun (WGS) entry which is preliminary data.</text>
</comment>
<evidence type="ECO:0000313" key="3">
    <source>
        <dbReference type="Proteomes" id="UP001139028"/>
    </source>
</evidence>
<dbReference type="InterPro" id="IPR037407">
    <property type="entry name" value="MLP_fam"/>
</dbReference>
<dbReference type="Proteomes" id="UP001139028">
    <property type="component" value="Unassembled WGS sequence"/>
</dbReference>
<dbReference type="Pfam" id="PF03621">
    <property type="entry name" value="MbtH"/>
    <property type="match status" value="1"/>
</dbReference>
<dbReference type="PANTHER" id="PTHR38444">
    <property type="entry name" value="ENTEROBACTIN BIOSYNTHESIS PROTEIN YBDZ"/>
    <property type="match status" value="1"/>
</dbReference>
<dbReference type="GO" id="GO:0019290">
    <property type="term" value="P:siderophore biosynthetic process"/>
    <property type="evidence" value="ECO:0007669"/>
    <property type="project" value="TreeGrafter"/>
</dbReference>
<dbReference type="GO" id="GO:0005829">
    <property type="term" value="C:cytosol"/>
    <property type="evidence" value="ECO:0007669"/>
    <property type="project" value="TreeGrafter"/>
</dbReference>
<gene>
    <name evidence="2" type="ORF">MO867_09275</name>
</gene>
<dbReference type="RefSeq" id="WP_252466089.1">
    <property type="nucleotide sequence ID" value="NZ_JALBWM010000030.1"/>
</dbReference>
<dbReference type="InterPro" id="IPR005153">
    <property type="entry name" value="MbtH-like_dom"/>
</dbReference>
<dbReference type="PANTHER" id="PTHR38444:SF1">
    <property type="entry name" value="ENTEROBACTIN BIOSYNTHESIS PROTEIN YBDZ"/>
    <property type="match status" value="1"/>
</dbReference>
<keyword evidence="3" id="KW-1185">Reference proteome</keyword>
<evidence type="ECO:0000313" key="2">
    <source>
        <dbReference type="EMBL" id="MCO1334529.1"/>
    </source>
</evidence>
<evidence type="ECO:0000259" key="1">
    <source>
        <dbReference type="SMART" id="SM00923"/>
    </source>
</evidence>
<dbReference type="InterPro" id="IPR038020">
    <property type="entry name" value="MbtH-like_sf"/>
</dbReference>
<dbReference type="SMART" id="SM00923">
    <property type="entry name" value="MbtH"/>
    <property type="match status" value="1"/>
</dbReference>
<dbReference type="AlphaFoldDB" id="A0A9X2J5L5"/>
<reference evidence="2" key="1">
    <citation type="journal article" date="2022" name="Arch. Microbiol.">
        <title>Microbulbifer okhotskensis sp. nov., isolated from a deep bottom sediment of the Okhotsk Sea.</title>
        <authorList>
            <person name="Romanenko L."/>
            <person name="Kurilenko V."/>
            <person name="Otstavnykh N."/>
            <person name="Velansky P."/>
            <person name="Isaeva M."/>
            <person name="Mikhailov V."/>
        </authorList>
    </citation>
    <scope>NUCLEOTIDE SEQUENCE</scope>
    <source>
        <strain evidence="2">OS29</strain>
    </source>
</reference>
<organism evidence="2 3">
    <name type="scientific">Microbulbifer okhotskensis</name>
    <dbReference type="NCBI Taxonomy" id="2926617"/>
    <lineage>
        <taxon>Bacteria</taxon>
        <taxon>Pseudomonadati</taxon>
        <taxon>Pseudomonadota</taxon>
        <taxon>Gammaproteobacteria</taxon>
        <taxon>Cellvibrionales</taxon>
        <taxon>Microbulbiferaceae</taxon>
        <taxon>Microbulbifer</taxon>
    </lineage>
</organism>
<proteinExistence type="predicted"/>
<dbReference type="SUPFAM" id="SSF160582">
    <property type="entry name" value="MbtH-like"/>
    <property type="match status" value="1"/>
</dbReference>
<name>A0A9X2J5L5_9GAMM</name>
<feature type="domain" description="MbtH-like" evidence="1">
    <location>
        <begin position="7"/>
        <end position="57"/>
    </location>
</feature>
<sequence>MQSEYQNPFDDEKHLFFVLKNNRGQHSLWPEFAGIPEGWETIYGPQARGFCIAYVEENWKGLNH</sequence>
<dbReference type="EMBL" id="JALBWM010000030">
    <property type="protein sequence ID" value="MCO1334529.1"/>
    <property type="molecule type" value="Genomic_DNA"/>
</dbReference>